<dbReference type="PANTHER" id="PTHR42993">
    <property type="entry name" value="MAOC-LIKE DEHYDRATASE DOMAIN-CONTAINING PROTEIN"/>
    <property type="match status" value="1"/>
</dbReference>
<dbReference type="PANTHER" id="PTHR42993:SF1">
    <property type="entry name" value="MAOC-LIKE DEHYDRATASE DOMAIN-CONTAINING PROTEIN"/>
    <property type="match status" value="1"/>
</dbReference>
<evidence type="ECO:0000313" key="4">
    <source>
        <dbReference type="Proteomes" id="UP000009170"/>
    </source>
</evidence>
<dbReference type="SUPFAM" id="SSF54637">
    <property type="entry name" value="Thioesterase/thiol ester dehydrase-isomerase"/>
    <property type="match status" value="1"/>
</dbReference>
<reference evidence="2 4" key="1">
    <citation type="journal article" date="2006" name="Proc. Natl. Acad. Sci. U.S.A.">
        <title>Genome analysis of the smallest free-living eukaryote Ostreococcus tauri unveils many unique features.</title>
        <authorList>
            <person name="Derelle E."/>
            <person name="Ferraz C."/>
            <person name="Rombauts S."/>
            <person name="Rouze P."/>
            <person name="Worden A.Z."/>
            <person name="Robbens S."/>
            <person name="Partensky F."/>
            <person name="Degroeve S."/>
            <person name="Echeynie S."/>
            <person name="Cooke R."/>
            <person name="Saeys Y."/>
            <person name="Wuyts J."/>
            <person name="Jabbari K."/>
            <person name="Bowler C."/>
            <person name="Panaud O."/>
            <person name="Piegu B."/>
            <person name="Ball S.G."/>
            <person name="Ral J.-P."/>
            <person name="Bouget F.-Y."/>
            <person name="Piganeau G."/>
            <person name="De Baets B."/>
            <person name="Picard A."/>
            <person name="Delseny M."/>
            <person name="Demaille J."/>
            <person name="Van de Peer Y."/>
            <person name="Moreau H."/>
        </authorList>
    </citation>
    <scope>NUCLEOTIDE SEQUENCE [LARGE SCALE GENOMIC DNA]</scope>
    <source>
        <strain evidence="2 4">OTTH0595</strain>
    </source>
</reference>
<dbReference type="OrthoDB" id="14712at2759"/>
<dbReference type="InterPro" id="IPR029069">
    <property type="entry name" value="HotDog_dom_sf"/>
</dbReference>
<evidence type="ECO:0000313" key="3">
    <source>
        <dbReference type="EMBL" id="OUS47268.1"/>
    </source>
</evidence>
<dbReference type="GeneID" id="9836678"/>
<protein>
    <submittedName>
        <fullName evidence="2">MaoC-like domain</fullName>
    </submittedName>
    <submittedName>
        <fullName evidence="3">Nodulation protein NodN-rhizobium leguminosarum</fullName>
    </submittedName>
</protein>
<dbReference type="KEGG" id="ota:OT_ostta07g03780"/>
<name>Q014P3_OSTTA</name>
<accession>A0A454XXB8</accession>
<reference evidence="2" key="2">
    <citation type="journal article" date="2014" name="BMC Genomics">
        <title>An improved genome of the model marine alga Ostreococcus tauri unfolds by assessing Illumina de novo assemblies.</title>
        <authorList>
            <person name="Blanc-Mathieu R."/>
            <person name="Verhelst B."/>
            <person name="Derelle E."/>
            <person name="Rombauts S."/>
            <person name="Bouget F.Y."/>
            <person name="Carre I."/>
            <person name="Chateau A."/>
            <person name="Eyre-Walker A."/>
            <person name="Grimsley N."/>
            <person name="Moreau H."/>
            <person name="Piegu B."/>
            <person name="Rivals E."/>
            <person name="Schackwitz W."/>
            <person name="Van de Peer Y."/>
            <person name="Piganeau G."/>
        </authorList>
    </citation>
    <scope>NUCLEOTIDE SEQUENCE</scope>
    <source>
        <strain evidence="2">RCC4221</strain>
    </source>
</reference>
<organism evidence="2 4">
    <name type="scientific">Ostreococcus tauri</name>
    <name type="common">Marine green alga</name>
    <dbReference type="NCBI Taxonomy" id="70448"/>
    <lineage>
        <taxon>Eukaryota</taxon>
        <taxon>Viridiplantae</taxon>
        <taxon>Chlorophyta</taxon>
        <taxon>Mamiellophyceae</taxon>
        <taxon>Mamiellales</taxon>
        <taxon>Bathycoccaceae</taxon>
        <taxon>Ostreococcus</taxon>
    </lineage>
</organism>
<dbReference type="RefSeq" id="XP_003080469.1">
    <property type="nucleotide sequence ID" value="XM_003080421.1"/>
</dbReference>
<accession>Q014P3</accession>
<accession>A0A1Y5ICF9</accession>
<proteinExistence type="predicted"/>
<dbReference type="Gene3D" id="3.10.129.10">
    <property type="entry name" value="Hotdog Thioesterase"/>
    <property type="match status" value="1"/>
</dbReference>
<gene>
    <name evidence="3" type="ORF">BE221DRAFT_71318</name>
    <name evidence="2" type="ORF">OT_ostta07g03780</name>
</gene>
<dbReference type="OMA" id="CVVDTIA"/>
<dbReference type="AlphaFoldDB" id="Q014P3"/>
<evidence type="ECO:0000313" key="2">
    <source>
        <dbReference type="EMBL" id="CAL54636.1"/>
    </source>
</evidence>
<dbReference type="InterPro" id="IPR002539">
    <property type="entry name" value="MaoC-like_dom"/>
</dbReference>
<dbReference type="EMBL" id="KZ155778">
    <property type="protein sequence ID" value="OUS47268.1"/>
    <property type="molecule type" value="Genomic_DNA"/>
</dbReference>
<keyword evidence="4" id="KW-1185">Reference proteome</keyword>
<dbReference type="Pfam" id="PF01575">
    <property type="entry name" value="MaoC_dehydratas"/>
    <property type="match status" value="1"/>
</dbReference>
<dbReference type="STRING" id="70448.Q014P3"/>
<dbReference type="EMBL" id="CAID01000007">
    <property type="protein sequence ID" value="CAL54636.1"/>
    <property type="molecule type" value="Genomic_DNA"/>
</dbReference>
<dbReference type="InParanoid" id="Q014P3"/>
<evidence type="ECO:0000259" key="1">
    <source>
        <dbReference type="Pfam" id="PF01575"/>
    </source>
</evidence>
<reference evidence="3" key="3">
    <citation type="submission" date="2017-04" db="EMBL/GenBank/DDBJ databases">
        <title>Population genomics of picophytoplankton unveils novel chromosome hypervariability.</title>
        <authorList>
            <consortium name="DOE Joint Genome Institute"/>
            <person name="Blanc-Mathieu R."/>
            <person name="Krasovec M."/>
            <person name="Hebrard M."/>
            <person name="Yau S."/>
            <person name="Desgranges E."/>
            <person name="Martin J."/>
            <person name="Schackwitz W."/>
            <person name="Kuo A."/>
            <person name="Salin G."/>
            <person name="Donnadieu C."/>
            <person name="Desdevises Y."/>
            <person name="Sanchez-Ferandin S."/>
            <person name="Moreau H."/>
            <person name="Rivals E."/>
            <person name="Grigoriev I.V."/>
            <person name="Grimsley N."/>
            <person name="Eyre-Walker A."/>
            <person name="Piganeau G."/>
        </authorList>
    </citation>
    <scope>NUCLEOTIDE SEQUENCE [LARGE SCALE GENOMIC DNA]</scope>
    <source>
        <strain evidence="3">RCC 1115</strain>
    </source>
</reference>
<dbReference type="Proteomes" id="UP000009170">
    <property type="component" value="Unassembled WGS sequence"/>
</dbReference>
<dbReference type="Proteomes" id="UP000195557">
    <property type="component" value="Unassembled WGS sequence"/>
</dbReference>
<sequence length="165" mass="17964">MSTEERRRAMIRHIELGPRDLLSSADADASTRPWIRVTQEKIDAFADITHDDQYVHRADAPGGAIAHGFLTLALLTAATRDATAPSSSWAKTQINSGIDHMRFLSPVPADSGVRARSLRIDAVAPLGVPPAGVRVAYLAEIECGLDGDDAPRPCLLVRWVVRQYL</sequence>
<feature type="domain" description="MaoC-like" evidence="1">
    <location>
        <begin position="26"/>
        <end position="117"/>
    </location>
</feature>